<dbReference type="Pfam" id="PF07715">
    <property type="entry name" value="Plug"/>
    <property type="match status" value="1"/>
</dbReference>
<dbReference type="PANTHER" id="PTHR47234:SF2">
    <property type="entry name" value="TONB-DEPENDENT RECEPTOR"/>
    <property type="match status" value="1"/>
</dbReference>
<feature type="domain" description="TonB-dependent receptor plug" evidence="8">
    <location>
        <begin position="64"/>
        <end position="176"/>
    </location>
</feature>
<proteinExistence type="predicted"/>
<name>A0A3B0T9E7_9ZZZZ</name>
<dbReference type="PROSITE" id="PS52016">
    <property type="entry name" value="TONB_DEPENDENT_REC_3"/>
    <property type="match status" value="1"/>
</dbReference>
<dbReference type="Gene3D" id="2.40.170.20">
    <property type="entry name" value="TonB-dependent receptor, beta-barrel domain"/>
    <property type="match status" value="1"/>
</dbReference>
<accession>A0A3B0T9E7</accession>
<evidence type="ECO:0000259" key="8">
    <source>
        <dbReference type="Pfam" id="PF07715"/>
    </source>
</evidence>
<keyword evidence="3" id="KW-0812">Transmembrane</keyword>
<gene>
    <name evidence="9" type="ORF">MNBD_ALPHA01-1620</name>
</gene>
<dbReference type="InterPro" id="IPR039426">
    <property type="entry name" value="TonB-dep_rcpt-like"/>
</dbReference>
<sequence>MNIHTPDKHKSLLRYSVSAFAVAAILTTGIQPSSAADDAADEDLILEEVTVTGSRIKRKDLIATSPVNIITTEAIELTGSTHVANYINELPSAGVPGSVDTGTNFRTATTGLNTVDLRNLGVQRTLVLVNGRRHVGGSAGSPTVDLSMIPAALVKRVEVVTGGASAVYGSEAMAGVINFIMKDDFEGVELNARYGTSELGGASETDVSFLAGSNFADDRGNATVYLGYSKRGILRSSQRDVSANDATNSSFGPKGHFFAPGFSGGGWTQDDDTGLFNKPFVNAEDGFDRNAVRLIRVPSERIQFNANLNYQINDNVNFFNETSFNRLTASSQLEPSIVGFFISVGSIPNINVPIDNPFMPTELRDLILAADPTADHAIMFRRFTEIGPRTSDVQRQTFRTMFGLDGEINDNWDYEVYYQYGVNTQDQTNGGVYNTQNFLNALNVEDDGAGGFQCQDSLARDLGCVPINVFGAGTITGAALDFIRVNSQLTTRMVQQVAGATVTGNLLELPAGDVGVAFGAEWRKEKSAFNSDSLAASGLTSGNSTPNTVGQYDVYEMFAEAVVPILEDAPFADYLGLEAAIRHANYSTIGGNWAYKISADWRPVEDLRIRGGYSTAVRAPNIGELFNPGSETFRSFTDPCAFGGMGGASADGSTVYDVQSATVQANCATIAGTATLDPGGINIRSAGGLAAGNPDLNQEKANTWTIGAVYTPNFVPGLNITVDYFDIEITDAISSFTAQTTADQCVRQPDFPNNPFCSLIQRDTTTGLVLRIDALAINAAIRTTRGVDFALDYSTELGEGMIGFNLNGTRTLEYEFTPFEGGDVIDDLKEIGVPEWRINGTLTYDIGKFRFGWSTRFISGVNVDNDNPSAGPGTVGSYLYNDLQVRYTIDEDGQYEVFAGIDNIFDKAPPFLGQGVNGDVTGTNTAADIYDAIRRFGYVGIKARF</sequence>
<dbReference type="SUPFAM" id="SSF56935">
    <property type="entry name" value="Porins"/>
    <property type="match status" value="1"/>
</dbReference>
<comment type="subcellular location">
    <subcellularLocation>
        <location evidence="1">Cell outer membrane</location>
        <topology evidence="1">Multi-pass membrane protein</topology>
    </subcellularLocation>
</comment>
<evidence type="ECO:0000256" key="5">
    <source>
        <dbReference type="ARBA" id="ARBA00023136"/>
    </source>
</evidence>
<feature type="domain" description="TonB-dependent receptor-like beta-barrel" evidence="7">
    <location>
        <begin position="392"/>
        <end position="904"/>
    </location>
</feature>
<dbReference type="InterPro" id="IPR000531">
    <property type="entry name" value="Beta-barrel_TonB"/>
</dbReference>
<evidence type="ECO:0000256" key="3">
    <source>
        <dbReference type="ARBA" id="ARBA00022692"/>
    </source>
</evidence>
<dbReference type="Gene3D" id="2.170.130.10">
    <property type="entry name" value="TonB-dependent receptor, plug domain"/>
    <property type="match status" value="1"/>
</dbReference>
<protein>
    <submittedName>
        <fullName evidence="9">TonB-dependent receptor</fullName>
    </submittedName>
</protein>
<evidence type="ECO:0000256" key="6">
    <source>
        <dbReference type="ARBA" id="ARBA00023237"/>
    </source>
</evidence>
<evidence type="ECO:0000256" key="2">
    <source>
        <dbReference type="ARBA" id="ARBA00022448"/>
    </source>
</evidence>
<keyword evidence="2" id="KW-0813">Transport</keyword>
<evidence type="ECO:0000256" key="4">
    <source>
        <dbReference type="ARBA" id="ARBA00023077"/>
    </source>
</evidence>
<dbReference type="GO" id="GO:0009279">
    <property type="term" value="C:cell outer membrane"/>
    <property type="evidence" value="ECO:0007669"/>
    <property type="project" value="UniProtKB-SubCell"/>
</dbReference>
<evidence type="ECO:0000313" key="9">
    <source>
        <dbReference type="EMBL" id="VAW05434.1"/>
    </source>
</evidence>
<evidence type="ECO:0000259" key="7">
    <source>
        <dbReference type="Pfam" id="PF00593"/>
    </source>
</evidence>
<dbReference type="InterPro" id="IPR036942">
    <property type="entry name" value="Beta-barrel_TonB_sf"/>
</dbReference>
<keyword evidence="4" id="KW-0798">TonB box</keyword>
<dbReference type="InterPro" id="IPR037066">
    <property type="entry name" value="Plug_dom_sf"/>
</dbReference>
<dbReference type="AlphaFoldDB" id="A0A3B0T9E7"/>
<dbReference type="PANTHER" id="PTHR47234">
    <property type="match status" value="1"/>
</dbReference>
<dbReference type="InterPro" id="IPR012910">
    <property type="entry name" value="Plug_dom"/>
</dbReference>
<keyword evidence="9" id="KW-0675">Receptor</keyword>
<keyword evidence="5" id="KW-0472">Membrane</keyword>
<dbReference type="Pfam" id="PF00593">
    <property type="entry name" value="TonB_dep_Rec_b-barrel"/>
    <property type="match status" value="1"/>
</dbReference>
<reference evidence="9" key="1">
    <citation type="submission" date="2018-06" db="EMBL/GenBank/DDBJ databases">
        <authorList>
            <person name="Zhirakovskaya E."/>
        </authorList>
    </citation>
    <scope>NUCLEOTIDE SEQUENCE</scope>
</reference>
<dbReference type="EMBL" id="UOEJ01000211">
    <property type="protein sequence ID" value="VAW05434.1"/>
    <property type="molecule type" value="Genomic_DNA"/>
</dbReference>
<evidence type="ECO:0000256" key="1">
    <source>
        <dbReference type="ARBA" id="ARBA00004571"/>
    </source>
</evidence>
<organism evidence="9">
    <name type="scientific">hydrothermal vent metagenome</name>
    <dbReference type="NCBI Taxonomy" id="652676"/>
    <lineage>
        <taxon>unclassified sequences</taxon>
        <taxon>metagenomes</taxon>
        <taxon>ecological metagenomes</taxon>
    </lineage>
</organism>
<keyword evidence="6" id="KW-0998">Cell outer membrane</keyword>